<dbReference type="Pfam" id="PF00877">
    <property type="entry name" value="NLPC_P60"/>
    <property type="match status" value="1"/>
</dbReference>
<dbReference type="SUPFAM" id="SSF102712">
    <property type="entry name" value="JAB1/MPN domain"/>
    <property type="match status" value="1"/>
</dbReference>
<evidence type="ECO:0000256" key="7">
    <source>
        <dbReference type="ARBA" id="ARBA00023049"/>
    </source>
</evidence>
<keyword evidence="2" id="KW-0645">Protease</keyword>
<dbReference type="Gene3D" id="3.40.140.10">
    <property type="entry name" value="Cytidine Deaminase, domain 2"/>
    <property type="match status" value="1"/>
</dbReference>
<dbReference type="InterPro" id="IPR028090">
    <property type="entry name" value="JAB_dom_prok"/>
</dbReference>
<proteinExistence type="inferred from homology"/>
<dbReference type="Gene3D" id="3.90.1720.10">
    <property type="entry name" value="endopeptidase domain like (from Nostoc punctiforme)"/>
    <property type="match status" value="1"/>
</dbReference>
<comment type="similarity">
    <text evidence="1">Belongs to the peptidase C40 family.</text>
</comment>
<name>A0ABZ3EQW0_9GAMM</name>
<accession>A0ABZ3EQW0</accession>
<evidence type="ECO:0000256" key="3">
    <source>
        <dbReference type="ARBA" id="ARBA00022723"/>
    </source>
</evidence>
<dbReference type="InterPro" id="IPR000064">
    <property type="entry name" value="NLP_P60_dom"/>
</dbReference>
<dbReference type="SUPFAM" id="SSF54001">
    <property type="entry name" value="Cysteine proteinases"/>
    <property type="match status" value="1"/>
</dbReference>
<reference evidence="10 11" key="1">
    <citation type="submission" date="2022-03" db="EMBL/GenBank/DDBJ databases">
        <title>Sea Food Isolates.</title>
        <authorList>
            <person name="Li C."/>
        </authorList>
    </citation>
    <scope>NUCLEOTIDE SEQUENCE [LARGE SCALE GENOMIC DNA]</scope>
    <source>
        <strain evidence="10 11">19MO01SH08</strain>
    </source>
</reference>
<evidence type="ECO:0000256" key="5">
    <source>
        <dbReference type="ARBA" id="ARBA00022807"/>
    </source>
</evidence>
<dbReference type="InterPro" id="IPR051929">
    <property type="entry name" value="VirAsm_ModProt"/>
</dbReference>
<sequence length="240" mass="27536">MQKKIREAIFSHAKKEYPKEACGVIVQKYRVKTYLPCVNVATTPQEHFVISPQEYALCEDQGVVIGIVHSHPDATTQPSELDQAQCDALGIPWYIVSYPEGDFREILPRGELPLIGRPFVLGFTDCWGLIMSYFKQTHNIVLPDYRVDYPWWERGEDRYMDNWQEAGFVKVEGEPQAGDMVVMQVQSNVANHAGIILDDGMLLHHLYGRLSQRVPYGGYWRDRTVIILRINKSLHEEGLS</sequence>
<dbReference type="PANTHER" id="PTHR34858">
    <property type="entry name" value="CYSO-CYSTEINE PEPTIDASE"/>
    <property type="match status" value="1"/>
</dbReference>
<dbReference type="PROSITE" id="PS51935">
    <property type="entry name" value="NLPC_P60"/>
    <property type="match status" value="1"/>
</dbReference>
<organism evidence="10 11">
    <name type="scientific">Proteus faecis</name>
    <dbReference type="NCBI Taxonomy" id="2050967"/>
    <lineage>
        <taxon>Bacteria</taxon>
        <taxon>Pseudomonadati</taxon>
        <taxon>Pseudomonadota</taxon>
        <taxon>Gammaproteobacteria</taxon>
        <taxon>Enterobacterales</taxon>
        <taxon>Morganellaceae</taxon>
        <taxon>Proteus</taxon>
    </lineage>
</organism>
<dbReference type="InterPro" id="IPR038765">
    <property type="entry name" value="Papain-like_cys_pep_sf"/>
</dbReference>
<feature type="domain" description="MPN" evidence="8">
    <location>
        <begin position="1"/>
        <end position="120"/>
    </location>
</feature>
<keyword evidence="11" id="KW-1185">Reference proteome</keyword>
<keyword evidence="4" id="KW-0378">Hydrolase</keyword>
<evidence type="ECO:0000256" key="1">
    <source>
        <dbReference type="ARBA" id="ARBA00007074"/>
    </source>
</evidence>
<dbReference type="PANTHER" id="PTHR34858:SF1">
    <property type="entry name" value="CYSO-CYSTEINE PEPTIDASE"/>
    <property type="match status" value="1"/>
</dbReference>
<evidence type="ECO:0000313" key="10">
    <source>
        <dbReference type="EMBL" id="XAG33262.1"/>
    </source>
</evidence>
<evidence type="ECO:0000313" key="11">
    <source>
        <dbReference type="Proteomes" id="UP001438077"/>
    </source>
</evidence>
<dbReference type="EMBL" id="CP095785">
    <property type="protein sequence ID" value="XAG33262.1"/>
    <property type="molecule type" value="Genomic_DNA"/>
</dbReference>
<dbReference type="PROSITE" id="PS50249">
    <property type="entry name" value="MPN"/>
    <property type="match status" value="1"/>
</dbReference>
<evidence type="ECO:0000259" key="9">
    <source>
        <dbReference type="PROSITE" id="PS51935"/>
    </source>
</evidence>
<keyword evidence="3" id="KW-0479">Metal-binding</keyword>
<evidence type="ECO:0000256" key="2">
    <source>
        <dbReference type="ARBA" id="ARBA00022670"/>
    </source>
</evidence>
<dbReference type="InterPro" id="IPR000555">
    <property type="entry name" value="JAMM/MPN+_dom"/>
</dbReference>
<dbReference type="Proteomes" id="UP001438077">
    <property type="component" value="Chromosome"/>
</dbReference>
<dbReference type="InterPro" id="IPR037518">
    <property type="entry name" value="MPN"/>
</dbReference>
<keyword evidence="6" id="KW-0862">Zinc</keyword>
<feature type="domain" description="NlpC/P60" evidence="9">
    <location>
        <begin position="96"/>
        <end position="231"/>
    </location>
</feature>
<gene>
    <name evidence="10" type="ORF">MYW70_03995</name>
</gene>
<keyword evidence="5" id="KW-0788">Thiol protease</keyword>
<dbReference type="RefSeq" id="WP_069367030.1">
    <property type="nucleotide sequence ID" value="NZ_CP095785.1"/>
</dbReference>
<dbReference type="CDD" id="cd08073">
    <property type="entry name" value="MPN_NLPC_P60"/>
    <property type="match status" value="1"/>
</dbReference>
<protein>
    <submittedName>
        <fullName evidence="10">C40 family peptidase</fullName>
    </submittedName>
</protein>
<dbReference type="SMART" id="SM00232">
    <property type="entry name" value="JAB_MPN"/>
    <property type="match status" value="1"/>
</dbReference>
<dbReference type="Pfam" id="PF14464">
    <property type="entry name" value="Prok-JAB"/>
    <property type="match status" value="1"/>
</dbReference>
<evidence type="ECO:0000256" key="6">
    <source>
        <dbReference type="ARBA" id="ARBA00022833"/>
    </source>
</evidence>
<evidence type="ECO:0000259" key="8">
    <source>
        <dbReference type="PROSITE" id="PS50249"/>
    </source>
</evidence>
<evidence type="ECO:0000256" key="4">
    <source>
        <dbReference type="ARBA" id="ARBA00022801"/>
    </source>
</evidence>
<keyword evidence="7" id="KW-0482">Metalloprotease</keyword>